<dbReference type="AlphaFoldDB" id="A0A1G2CX59"/>
<proteinExistence type="predicted"/>
<dbReference type="EMBL" id="MHLI01000015">
    <property type="protein sequence ID" value="OGZ05088.1"/>
    <property type="molecule type" value="Genomic_DNA"/>
</dbReference>
<evidence type="ECO:0000313" key="2">
    <source>
        <dbReference type="Proteomes" id="UP000177122"/>
    </source>
</evidence>
<evidence type="ECO:0000313" key="1">
    <source>
        <dbReference type="EMBL" id="OGZ05088.1"/>
    </source>
</evidence>
<organism evidence="1 2">
    <name type="scientific">Candidatus Lloydbacteria bacterium RIFCSPHIGHO2_01_FULL_49_22</name>
    <dbReference type="NCBI Taxonomy" id="1798658"/>
    <lineage>
        <taxon>Bacteria</taxon>
        <taxon>Candidatus Lloydiibacteriota</taxon>
    </lineage>
</organism>
<protein>
    <submittedName>
        <fullName evidence="1">Uncharacterized protein</fullName>
    </submittedName>
</protein>
<gene>
    <name evidence="1" type="ORF">A2845_02080</name>
</gene>
<sequence length="221" mass="25303">MLLHEKKLYASCEDRITHALFSEAGVIVPHNSEKVAGKQTCSCCSDGFRFHMTEGVFQRCRDNGGEETFFHQFKGNGEAMRFALNSPLSLDVSLYGDPDVWGRLKTNEVNEVLGWAHKLDVLVEQHRLVHHWPCKAALSRNIDFAESIDLVIRGKLRIKHQIPSLKVGIDLFCDWGEGNHTTELIKKEPYLNMIRSDPRFTKIHEEWLEYTEGVKKLLVLG</sequence>
<accession>A0A1G2CX59</accession>
<reference evidence="1 2" key="1">
    <citation type="journal article" date="2016" name="Nat. Commun.">
        <title>Thousands of microbial genomes shed light on interconnected biogeochemical processes in an aquifer system.</title>
        <authorList>
            <person name="Anantharaman K."/>
            <person name="Brown C.T."/>
            <person name="Hug L.A."/>
            <person name="Sharon I."/>
            <person name="Castelle C.J."/>
            <person name="Probst A.J."/>
            <person name="Thomas B.C."/>
            <person name="Singh A."/>
            <person name="Wilkins M.J."/>
            <person name="Karaoz U."/>
            <person name="Brodie E.L."/>
            <person name="Williams K.H."/>
            <person name="Hubbard S.S."/>
            <person name="Banfield J.F."/>
        </authorList>
    </citation>
    <scope>NUCLEOTIDE SEQUENCE [LARGE SCALE GENOMIC DNA]</scope>
</reference>
<comment type="caution">
    <text evidence="1">The sequence shown here is derived from an EMBL/GenBank/DDBJ whole genome shotgun (WGS) entry which is preliminary data.</text>
</comment>
<dbReference type="Proteomes" id="UP000177122">
    <property type="component" value="Unassembled WGS sequence"/>
</dbReference>
<name>A0A1G2CX59_9BACT</name>